<evidence type="ECO:0000313" key="15">
    <source>
        <dbReference type="EMBL" id="EXM39325.1"/>
    </source>
</evidence>
<evidence type="ECO:0000256" key="8">
    <source>
        <dbReference type="ARBA" id="ARBA00023306"/>
    </source>
</evidence>
<dbReference type="OrthoDB" id="9801978at2"/>
<evidence type="ECO:0000256" key="6">
    <source>
        <dbReference type="ARBA" id="ARBA00022960"/>
    </source>
</evidence>
<dbReference type="GO" id="GO:0005524">
    <property type="term" value="F:ATP binding"/>
    <property type="evidence" value="ECO:0007669"/>
    <property type="project" value="UniProtKB-UniRule"/>
</dbReference>
<protein>
    <recommendedName>
        <fullName evidence="10 11">UDP-N-acetylmuramoyl-tripeptide--D-alanyl-D-alanine ligase</fullName>
        <ecNumber evidence="10 11">6.3.2.10</ecNumber>
    </recommendedName>
    <alternativeName>
        <fullName evidence="10">D-alanyl-D-alanine-adding enzyme</fullName>
    </alternativeName>
</protein>
<evidence type="ECO:0000256" key="11">
    <source>
        <dbReference type="RuleBase" id="RU004136"/>
    </source>
</evidence>
<dbReference type="EMBL" id="JEOB01000002">
    <property type="protein sequence ID" value="EXM39325.1"/>
    <property type="molecule type" value="Genomic_DNA"/>
</dbReference>
<feature type="domain" description="Mur ligase N-terminal catalytic" evidence="12">
    <location>
        <begin position="25"/>
        <end position="72"/>
    </location>
</feature>
<keyword evidence="1 10" id="KW-0963">Cytoplasm</keyword>
<dbReference type="InterPro" id="IPR036565">
    <property type="entry name" value="Mur-like_cat_sf"/>
</dbReference>
<evidence type="ECO:0000256" key="2">
    <source>
        <dbReference type="ARBA" id="ARBA00022598"/>
    </source>
</evidence>
<evidence type="ECO:0000256" key="9">
    <source>
        <dbReference type="ARBA" id="ARBA00023316"/>
    </source>
</evidence>
<keyword evidence="9 10" id="KW-0961">Cell wall biogenesis/degradation</keyword>
<keyword evidence="6 10" id="KW-0133">Cell shape</keyword>
<keyword evidence="8 10" id="KW-0131">Cell cycle</keyword>
<dbReference type="InterPro" id="IPR005863">
    <property type="entry name" value="UDP-N-AcMur_synth"/>
</dbReference>
<sequence>MEKIMLSEIIQAVRGSYGFPADVEVKDISTDTRTITEGSLFIALKGANFDGHDFAAKAMELGAIAVVTERPVDGARCLIVDSTAQALLDAASYYRSKFDIPLVGITGSVGKTTTKEMIYSVLSRSFKTLKTEANHNNEVGMPKTLLELDESHQAAVIEMGMNHKGEISRMSTSCKPTICVITNIGVSHIENLGSQEGILKAKMEILDGASADAPLILCRDDRLLAKAEIYGGRKVWYYSVSKKDCDVYASDIAADSKGISFTIHYNREKLNARINCLGEHNVKNALAAFCAGAAAGMENEDIIAGLADFRPEGMRQNIISENGMTYVLDCYNAAPDSMKASLSVLSQISVRGRRFAVLGDMLELGKGAARYHRTVGEYVKASKTDVLLCFGKNSAYYIEGACDKGFDRENTKHFETHEELVEYLKANLKEGDAVLFKGSRGMKLEEVYEAIKQA</sequence>
<dbReference type="PATRIC" id="fig|1341156.4.peg.1442"/>
<dbReference type="NCBIfam" id="TIGR01143">
    <property type="entry name" value="murF"/>
    <property type="match status" value="1"/>
</dbReference>
<keyword evidence="5 10" id="KW-0067">ATP-binding</keyword>
<dbReference type="Pfam" id="PF02875">
    <property type="entry name" value="Mur_ligase_C"/>
    <property type="match status" value="1"/>
</dbReference>
<comment type="caution">
    <text evidence="15">The sequence shown here is derived from an EMBL/GenBank/DDBJ whole genome shotgun (WGS) entry which is preliminary data.</text>
</comment>
<dbReference type="SUPFAM" id="SSF63418">
    <property type="entry name" value="MurE/MurF N-terminal domain"/>
    <property type="match status" value="1"/>
</dbReference>
<evidence type="ECO:0000256" key="4">
    <source>
        <dbReference type="ARBA" id="ARBA00022741"/>
    </source>
</evidence>
<dbReference type="InterPro" id="IPR035911">
    <property type="entry name" value="MurE/MurF_N"/>
</dbReference>
<name>A0A011WQN0_RUMAL</name>
<dbReference type="Gene3D" id="3.40.1390.10">
    <property type="entry name" value="MurE/MurF, N-terminal domain"/>
    <property type="match status" value="1"/>
</dbReference>
<evidence type="ECO:0000259" key="13">
    <source>
        <dbReference type="Pfam" id="PF02875"/>
    </source>
</evidence>
<accession>A0A011WQN0</accession>
<dbReference type="InterPro" id="IPR000713">
    <property type="entry name" value="Mur_ligase_N"/>
</dbReference>
<comment type="similarity">
    <text evidence="10">Belongs to the MurCDEF family. MurF subfamily.</text>
</comment>
<dbReference type="SUPFAM" id="SSF53623">
    <property type="entry name" value="MurD-like peptide ligases, catalytic domain"/>
    <property type="match status" value="1"/>
</dbReference>
<dbReference type="Gene3D" id="3.40.1190.10">
    <property type="entry name" value="Mur-like, catalytic domain"/>
    <property type="match status" value="1"/>
</dbReference>
<dbReference type="PANTHER" id="PTHR43024">
    <property type="entry name" value="UDP-N-ACETYLMURAMOYL-TRIPEPTIDE--D-ALANYL-D-ALANINE LIGASE"/>
    <property type="match status" value="1"/>
</dbReference>
<dbReference type="HAMAP" id="MF_02019">
    <property type="entry name" value="MurF"/>
    <property type="match status" value="1"/>
</dbReference>
<dbReference type="PANTHER" id="PTHR43024:SF1">
    <property type="entry name" value="UDP-N-ACETYLMURAMOYL-TRIPEPTIDE--D-ALANYL-D-ALANINE LIGASE"/>
    <property type="match status" value="1"/>
</dbReference>
<reference evidence="15 16" key="1">
    <citation type="submission" date="2013-06" db="EMBL/GenBank/DDBJ databases">
        <title>Rumen cellulosomics: divergent fiber-degrading strategies revealed by comparative genome-wide analysis of six Ruminococcal strains.</title>
        <authorList>
            <person name="Dassa B."/>
            <person name="Borovok I."/>
            <person name="Lamed R."/>
            <person name="Flint H."/>
            <person name="Yeoman C.J."/>
            <person name="White B."/>
            <person name="Bayer E.A."/>
        </authorList>
    </citation>
    <scope>NUCLEOTIDE SEQUENCE [LARGE SCALE GENOMIC DNA]</scope>
    <source>
        <strain evidence="15 16">SY3</strain>
    </source>
</reference>
<feature type="binding site" evidence="10">
    <location>
        <begin position="107"/>
        <end position="113"/>
    </location>
    <ligand>
        <name>ATP</name>
        <dbReference type="ChEBI" id="CHEBI:30616"/>
    </ligand>
</feature>
<dbReference type="GO" id="GO:0051301">
    <property type="term" value="P:cell division"/>
    <property type="evidence" value="ECO:0007669"/>
    <property type="project" value="UniProtKB-KW"/>
</dbReference>
<dbReference type="GO" id="GO:0009252">
    <property type="term" value="P:peptidoglycan biosynthetic process"/>
    <property type="evidence" value="ECO:0007669"/>
    <property type="project" value="UniProtKB-UniRule"/>
</dbReference>
<dbReference type="Pfam" id="PF08245">
    <property type="entry name" value="Mur_ligase_M"/>
    <property type="match status" value="1"/>
</dbReference>
<dbReference type="SUPFAM" id="SSF53244">
    <property type="entry name" value="MurD-like peptide ligases, peptide-binding domain"/>
    <property type="match status" value="1"/>
</dbReference>
<dbReference type="EC" id="6.3.2.10" evidence="10 11"/>
<evidence type="ECO:0000256" key="5">
    <source>
        <dbReference type="ARBA" id="ARBA00022840"/>
    </source>
</evidence>
<feature type="domain" description="Mur ligase central" evidence="14">
    <location>
        <begin position="105"/>
        <end position="291"/>
    </location>
</feature>
<dbReference type="GO" id="GO:0047480">
    <property type="term" value="F:UDP-N-acetylmuramoyl-tripeptide-D-alanyl-D-alanine ligase activity"/>
    <property type="evidence" value="ECO:0007669"/>
    <property type="project" value="UniProtKB-UniRule"/>
</dbReference>
<feature type="domain" description="Mur ligase C-terminal" evidence="13">
    <location>
        <begin position="315"/>
        <end position="440"/>
    </location>
</feature>
<dbReference type="GO" id="GO:0008360">
    <property type="term" value="P:regulation of cell shape"/>
    <property type="evidence" value="ECO:0007669"/>
    <property type="project" value="UniProtKB-KW"/>
</dbReference>
<keyword evidence="3 10" id="KW-0132">Cell division</keyword>
<dbReference type="RefSeq" id="WP_037285764.1">
    <property type="nucleotide sequence ID" value="NZ_JEOB01000002.1"/>
</dbReference>
<gene>
    <name evidence="10" type="primary">murF</name>
    <name evidence="15" type="ORF">RASY3_05115</name>
</gene>
<evidence type="ECO:0000259" key="12">
    <source>
        <dbReference type="Pfam" id="PF01225"/>
    </source>
</evidence>
<evidence type="ECO:0000259" key="14">
    <source>
        <dbReference type="Pfam" id="PF08245"/>
    </source>
</evidence>
<keyword evidence="2 10" id="KW-0436">Ligase</keyword>
<dbReference type="GO" id="GO:0071555">
    <property type="term" value="P:cell wall organization"/>
    <property type="evidence" value="ECO:0007669"/>
    <property type="project" value="UniProtKB-KW"/>
</dbReference>
<keyword evidence="16" id="KW-1185">Reference proteome</keyword>
<dbReference type="InterPro" id="IPR013221">
    <property type="entry name" value="Mur_ligase_cen"/>
</dbReference>
<keyword evidence="7 10" id="KW-0573">Peptidoglycan synthesis</keyword>
<dbReference type="GO" id="GO:0005737">
    <property type="term" value="C:cytoplasm"/>
    <property type="evidence" value="ECO:0007669"/>
    <property type="project" value="UniProtKB-SubCell"/>
</dbReference>
<dbReference type="Gene3D" id="3.90.190.20">
    <property type="entry name" value="Mur ligase, C-terminal domain"/>
    <property type="match status" value="1"/>
</dbReference>
<evidence type="ECO:0000256" key="3">
    <source>
        <dbReference type="ARBA" id="ARBA00022618"/>
    </source>
</evidence>
<comment type="subcellular location">
    <subcellularLocation>
        <location evidence="10 11">Cytoplasm</location>
    </subcellularLocation>
</comment>
<dbReference type="InterPro" id="IPR051046">
    <property type="entry name" value="MurCDEF_CellWall_CoF430Synth"/>
</dbReference>
<comment type="pathway">
    <text evidence="10 11">Cell wall biogenesis; peptidoglycan biosynthesis.</text>
</comment>
<dbReference type="AlphaFoldDB" id="A0A011WQN0"/>
<keyword evidence="4 10" id="KW-0547">Nucleotide-binding</keyword>
<evidence type="ECO:0000256" key="10">
    <source>
        <dbReference type="HAMAP-Rule" id="MF_02019"/>
    </source>
</evidence>
<dbReference type="Pfam" id="PF01225">
    <property type="entry name" value="Mur_ligase"/>
    <property type="match status" value="1"/>
</dbReference>
<evidence type="ECO:0000256" key="7">
    <source>
        <dbReference type="ARBA" id="ARBA00022984"/>
    </source>
</evidence>
<dbReference type="InterPro" id="IPR004101">
    <property type="entry name" value="Mur_ligase_C"/>
</dbReference>
<dbReference type="Proteomes" id="UP000021369">
    <property type="component" value="Unassembled WGS sequence"/>
</dbReference>
<dbReference type="GO" id="GO:0008766">
    <property type="term" value="F:UDP-N-acetylmuramoylalanyl-D-glutamyl-2,6-diaminopimelate-D-alanyl-D-alanine ligase activity"/>
    <property type="evidence" value="ECO:0007669"/>
    <property type="project" value="RHEA"/>
</dbReference>
<comment type="catalytic activity">
    <reaction evidence="10 11">
        <text>D-alanyl-D-alanine + UDP-N-acetyl-alpha-D-muramoyl-L-alanyl-gamma-D-glutamyl-meso-2,6-diaminopimelate + ATP = UDP-N-acetyl-alpha-D-muramoyl-L-alanyl-gamma-D-glutamyl-meso-2,6-diaminopimeloyl-D-alanyl-D-alanine + ADP + phosphate + H(+)</text>
        <dbReference type="Rhea" id="RHEA:28374"/>
        <dbReference type="ChEBI" id="CHEBI:15378"/>
        <dbReference type="ChEBI" id="CHEBI:30616"/>
        <dbReference type="ChEBI" id="CHEBI:43474"/>
        <dbReference type="ChEBI" id="CHEBI:57822"/>
        <dbReference type="ChEBI" id="CHEBI:61386"/>
        <dbReference type="ChEBI" id="CHEBI:83905"/>
        <dbReference type="ChEBI" id="CHEBI:456216"/>
        <dbReference type="EC" id="6.3.2.10"/>
    </reaction>
</comment>
<proteinExistence type="inferred from homology"/>
<dbReference type="UniPathway" id="UPA00219"/>
<evidence type="ECO:0000256" key="1">
    <source>
        <dbReference type="ARBA" id="ARBA00022490"/>
    </source>
</evidence>
<dbReference type="InterPro" id="IPR036615">
    <property type="entry name" value="Mur_ligase_C_dom_sf"/>
</dbReference>
<organism evidence="15 16">
    <name type="scientific">Ruminococcus albus SY3</name>
    <dbReference type="NCBI Taxonomy" id="1341156"/>
    <lineage>
        <taxon>Bacteria</taxon>
        <taxon>Bacillati</taxon>
        <taxon>Bacillota</taxon>
        <taxon>Clostridia</taxon>
        <taxon>Eubacteriales</taxon>
        <taxon>Oscillospiraceae</taxon>
        <taxon>Ruminococcus</taxon>
    </lineage>
</organism>
<comment type="function">
    <text evidence="10 11">Involved in cell wall formation. Catalyzes the final step in the synthesis of UDP-N-acetylmuramoyl-pentapeptide, the precursor of murein.</text>
</comment>
<evidence type="ECO:0000313" key="16">
    <source>
        <dbReference type="Proteomes" id="UP000021369"/>
    </source>
</evidence>